<keyword evidence="1" id="KW-0472">Membrane</keyword>
<comment type="caution">
    <text evidence="2">The sequence shown here is derived from an EMBL/GenBank/DDBJ whole genome shotgun (WGS) entry which is preliminary data.</text>
</comment>
<evidence type="ECO:0000256" key="1">
    <source>
        <dbReference type="SAM" id="Phobius"/>
    </source>
</evidence>
<evidence type="ECO:0000313" key="2">
    <source>
        <dbReference type="EMBL" id="TLQ19539.1"/>
    </source>
</evidence>
<keyword evidence="1" id="KW-1133">Transmembrane helix</keyword>
<evidence type="ECO:0000313" key="3">
    <source>
        <dbReference type="Proteomes" id="UP000305100"/>
    </source>
</evidence>
<sequence length="202" mass="22662">MIGILIIPIQLSSLTAEQSPTTRRPILEQTINPRTGKKHWPAIISSLLLLSFILSGSVFLLVHYRDPQTTMARIAMQNDHQTIDAKSIVTLSADQNHDQVVLDYTKNNHLIVQFQQRVFGGYVTMGYHMSAVSAHTLNRPYQLENKVAGRPINNFVYGFLKPKQTAPTINGKSATVISQHGQRLFYAFTSPTKSAQVQFQTK</sequence>
<dbReference type="EMBL" id="VBSX01000012">
    <property type="protein sequence ID" value="TLQ19539.1"/>
    <property type="molecule type" value="Genomic_DNA"/>
</dbReference>
<organism evidence="2 3">
    <name type="scientific">Lentilactobacillus parafarraginis</name>
    <dbReference type="NCBI Taxonomy" id="390842"/>
    <lineage>
        <taxon>Bacteria</taxon>
        <taxon>Bacillati</taxon>
        <taxon>Bacillota</taxon>
        <taxon>Bacilli</taxon>
        <taxon>Lactobacillales</taxon>
        <taxon>Lactobacillaceae</taxon>
        <taxon>Lentilactobacillus</taxon>
    </lineage>
</organism>
<name>A0A5R9CWX7_9LACO</name>
<feature type="transmembrane region" description="Helical" evidence="1">
    <location>
        <begin position="40"/>
        <end position="64"/>
    </location>
</feature>
<reference evidence="2 3" key="1">
    <citation type="submission" date="2019-05" db="EMBL/GenBank/DDBJ databases">
        <title>The metagenome of a microbial culture collection derived from dairy environment covers the genomic content of the human microbiome.</title>
        <authorList>
            <person name="Roder T."/>
            <person name="Wuthrich D."/>
            <person name="Sattari Z."/>
            <person name="Von Ah U."/>
            <person name="Bar C."/>
            <person name="Ronchi F."/>
            <person name="Macpherson A.J."/>
            <person name="Ganal-Vonarburg S.C."/>
            <person name="Bruggmann R."/>
            <person name="Vergeres G."/>
        </authorList>
    </citation>
    <scope>NUCLEOTIDE SEQUENCE [LARGE SCALE GENOMIC DNA]</scope>
    <source>
        <strain evidence="2 3">FAM 1079</strain>
    </source>
</reference>
<dbReference type="AlphaFoldDB" id="A0A5R9CWX7"/>
<dbReference type="OrthoDB" id="2328488at2"/>
<gene>
    <name evidence="2" type="ORF">FEZ41_06535</name>
</gene>
<accession>A0A5R9CWX7</accession>
<dbReference type="Proteomes" id="UP000305100">
    <property type="component" value="Unassembled WGS sequence"/>
</dbReference>
<keyword evidence="1" id="KW-0812">Transmembrane</keyword>
<proteinExistence type="predicted"/>
<protein>
    <submittedName>
        <fullName evidence="2">Uncharacterized protein</fullName>
    </submittedName>
</protein>